<dbReference type="EMBL" id="FNSD01000001">
    <property type="protein sequence ID" value="SEC10301.1"/>
    <property type="molecule type" value="Genomic_DNA"/>
</dbReference>
<organism evidence="1 2">
    <name type="scientific">Terriglobus roseus</name>
    <dbReference type="NCBI Taxonomy" id="392734"/>
    <lineage>
        <taxon>Bacteria</taxon>
        <taxon>Pseudomonadati</taxon>
        <taxon>Acidobacteriota</taxon>
        <taxon>Terriglobia</taxon>
        <taxon>Terriglobales</taxon>
        <taxon>Acidobacteriaceae</taxon>
        <taxon>Terriglobus</taxon>
    </lineage>
</organism>
<dbReference type="Proteomes" id="UP000182409">
    <property type="component" value="Unassembled WGS sequence"/>
</dbReference>
<name>A0A1H4PSN4_9BACT</name>
<evidence type="ECO:0000313" key="2">
    <source>
        <dbReference type="Proteomes" id="UP000182409"/>
    </source>
</evidence>
<gene>
    <name evidence="1" type="ORF">SAMN05443244_2658</name>
</gene>
<sequence>MKASILLAWSVAIIRFPRLRMLTVPVLLGLDPNANLESLHF</sequence>
<protein>
    <submittedName>
        <fullName evidence="1">Uncharacterized protein</fullName>
    </submittedName>
</protein>
<dbReference type="AlphaFoldDB" id="A0A1H4PSN4"/>
<accession>A0A1H4PSN4</accession>
<evidence type="ECO:0000313" key="1">
    <source>
        <dbReference type="EMBL" id="SEC10301.1"/>
    </source>
</evidence>
<reference evidence="1 2" key="1">
    <citation type="submission" date="2016-10" db="EMBL/GenBank/DDBJ databases">
        <authorList>
            <person name="de Groot N.N."/>
        </authorList>
    </citation>
    <scope>NUCLEOTIDE SEQUENCE [LARGE SCALE GENOMIC DNA]</scope>
    <source>
        <strain evidence="1 2">AB35.6</strain>
    </source>
</reference>
<proteinExistence type="predicted"/>